<keyword evidence="2" id="KW-1185">Reference proteome</keyword>
<accession>A0A9P1I536</accession>
<evidence type="ECO:0000313" key="2">
    <source>
        <dbReference type="Proteomes" id="UP001152747"/>
    </source>
</evidence>
<gene>
    <name evidence="1" type="ORF">CAMP_LOCUS872</name>
</gene>
<proteinExistence type="predicted"/>
<dbReference type="Proteomes" id="UP001152747">
    <property type="component" value="Unassembled WGS sequence"/>
</dbReference>
<comment type="caution">
    <text evidence="1">The sequence shown here is derived from an EMBL/GenBank/DDBJ whole genome shotgun (WGS) entry which is preliminary data.</text>
</comment>
<reference evidence="1" key="1">
    <citation type="submission" date="2022-11" db="EMBL/GenBank/DDBJ databases">
        <authorList>
            <person name="Kikuchi T."/>
        </authorList>
    </citation>
    <scope>NUCLEOTIDE SEQUENCE</scope>
    <source>
        <strain evidence="1">PS1010</strain>
    </source>
</reference>
<name>A0A9P1I536_9PELO</name>
<organism evidence="1 2">
    <name type="scientific">Caenorhabditis angaria</name>
    <dbReference type="NCBI Taxonomy" id="860376"/>
    <lineage>
        <taxon>Eukaryota</taxon>
        <taxon>Metazoa</taxon>
        <taxon>Ecdysozoa</taxon>
        <taxon>Nematoda</taxon>
        <taxon>Chromadorea</taxon>
        <taxon>Rhabditida</taxon>
        <taxon>Rhabditina</taxon>
        <taxon>Rhabditomorpha</taxon>
        <taxon>Rhabditoidea</taxon>
        <taxon>Rhabditidae</taxon>
        <taxon>Peloderinae</taxon>
        <taxon>Caenorhabditis</taxon>
    </lineage>
</organism>
<sequence>MLVIFLMLRKYLNFITKPFARQIEEEKEEPPIKKLPFEVLGAIFEKLEYEDVQNLRNSSKFLFDAHKLERRMIAGPKCNAEVYYNKNHELRLEITIMVKVPWIRILPFKRTIKLTRTIPFDQWNYYFKNAKCKILRMIVEKDEIPLKILKKILCCKSIDIFTYSGKSINQMSIDLLTAYNPHSFEIVVNRWKLLQMIKVNQTMVFIKWHENSDAVKLTYNNIISLHPEIYKKNKDFFMKLKPNIECHNHYLFVFTNNNNKTRDEKKVRLLKHFLENNLSNVYGCDVKCKIVNDGTDVYMVFEGL</sequence>
<evidence type="ECO:0000313" key="1">
    <source>
        <dbReference type="EMBL" id="CAI5438235.1"/>
    </source>
</evidence>
<dbReference type="EMBL" id="CANHGI010000001">
    <property type="protein sequence ID" value="CAI5438235.1"/>
    <property type="molecule type" value="Genomic_DNA"/>
</dbReference>
<evidence type="ECO:0008006" key="3">
    <source>
        <dbReference type="Google" id="ProtNLM"/>
    </source>
</evidence>
<protein>
    <recommendedName>
        <fullName evidence="3">F-box domain-containing protein</fullName>
    </recommendedName>
</protein>
<dbReference type="AlphaFoldDB" id="A0A9P1I536"/>